<sequence>MHSPLAGIDALKHDGDQYAAAECHLRPQPAQGGRHWLPSLPALEWTQGLRTEMSRSKGYGEFSDWRLSLPLYRIDTMTLAITMEQQKQQQLHQLQHPLTIAGQSYLRGQNLLLNSTREQQGIELDTRRSGSPLSSVELGHIQHWQPLSIRLRSTSQTNLTPARFDYWQLSIKRQPLLPGWQASWAFSLGHGQVYDDSNTKLLDDSARANDFISLGLMLGVTWRWRVTPHLHWYNHVQTESQNLLFLSRNKEDSLRIEDMSLLSYRVLSGIEWRF</sequence>
<name>A0ABY6ABR2_9GAMM</name>
<gene>
    <name evidence="1" type="ORF">HUF19_12550</name>
</gene>
<proteinExistence type="predicted"/>
<dbReference type="EMBL" id="CP054475">
    <property type="protein sequence ID" value="UXD88202.1"/>
    <property type="molecule type" value="Genomic_DNA"/>
</dbReference>
<accession>A0ABY6ABR2</accession>
<dbReference type="Proteomes" id="UP001065322">
    <property type="component" value="Chromosome"/>
</dbReference>
<evidence type="ECO:0000313" key="2">
    <source>
        <dbReference type="Proteomes" id="UP001065322"/>
    </source>
</evidence>
<organism evidence="1 2">
    <name type="scientific">Thalassolituus hydrocarboniclasticus</name>
    <dbReference type="NCBI Taxonomy" id="2742796"/>
    <lineage>
        <taxon>Bacteria</taxon>
        <taxon>Pseudomonadati</taxon>
        <taxon>Pseudomonadota</taxon>
        <taxon>Gammaproteobacteria</taxon>
        <taxon>Oceanospirillales</taxon>
        <taxon>Oceanospirillaceae</taxon>
        <taxon>Thalassolituus</taxon>
    </lineage>
</organism>
<keyword evidence="2" id="KW-1185">Reference proteome</keyword>
<protein>
    <recommendedName>
        <fullName evidence="3">Protochlamydia outer membrane protein domain-containing protein</fullName>
    </recommendedName>
</protein>
<evidence type="ECO:0000313" key="1">
    <source>
        <dbReference type="EMBL" id="UXD88202.1"/>
    </source>
</evidence>
<evidence type="ECO:0008006" key="3">
    <source>
        <dbReference type="Google" id="ProtNLM"/>
    </source>
</evidence>
<dbReference type="RefSeq" id="WP_260996943.1">
    <property type="nucleotide sequence ID" value="NZ_CP054475.1"/>
</dbReference>
<reference evidence="2" key="1">
    <citation type="submission" date="2020-06" db="EMBL/GenBank/DDBJ databases">
        <title>Thalassolituus marinus alknpb1M-1, a hydrocarbon-degrading bacterium isolated from the deep-sea overlying water using an in-situ strategy from the South China Sea basin.</title>
        <authorList>
            <person name="Dong C."/>
            <person name="Chen Y."/>
            <person name="Shao Z."/>
        </authorList>
    </citation>
    <scope>NUCLEOTIDE SEQUENCE [LARGE SCALE GENOMIC DNA]</scope>
    <source>
        <strain evidence="2">alknpb1M-1</strain>
    </source>
</reference>